<evidence type="ECO:0000313" key="2">
    <source>
        <dbReference type="EMBL" id="KOB78444.1"/>
    </source>
</evidence>
<feature type="compositionally biased region" description="Pro residues" evidence="1">
    <location>
        <begin position="159"/>
        <end position="168"/>
    </location>
</feature>
<evidence type="ECO:0000256" key="1">
    <source>
        <dbReference type="SAM" id="MobiDB-lite"/>
    </source>
</evidence>
<protein>
    <submittedName>
        <fullName evidence="2">Uncharacterized protein</fullName>
    </submittedName>
</protein>
<sequence length="168" mass="19076">MPECAEQLSFTIPIIRYTMEPEDRTEERQTLTKKMSLVTTVKIETPDNGRRLSEPTRYYIPPQCTNRLSPRSARKRDARRNSRSDVSEDSPPRETLGPKPCNCEECRASSPLPPGYGPQTLCPGYDQMKISLLEVPWNEDYTEASSDDLSSEWDSDVAEPPPPTQKVI</sequence>
<name>A0A0L7LST4_OPEBR</name>
<feature type="region of interest" description="Disordered" evidence="1">
    <location>
        <begin position="141"/>
        <end position="168"/>
    </location>
</feature>
<dbReference type="STRING" id="104452.A0A0L7LST4"/>
<dbReference type="Proteomes" id="UP000037510">
    <property type="component" value="Unassembled WGS sequence"/>
</dbReference>
<proteinExistence type="predicted"/>
<accession>A0A0L7LST4</accession>
<dbReference type="EMBL" id="JTDY01000174">
    <property type="protein sequence ID" value="KOB78444.1"/>
    <property type="molecule type" value="Genomic_DNA"/>
</dbReference>
<evidence type="ECO:0000313" key="3">
    <source>
        <dbReference type="Proteomes" id="UP000037510"/>
    </source>
</evidence>
<comment type="caution">
    <text evidence="2">The sequence shown here is derived from an EMBL/GenBank/DDBJ whole genome shotgun (WGS) entry which is preliminary data.</text>
</comment>
<keyword evidence="3" id="KW-1185">Reference proteome</keyword>
<feature type="region of interest" description="Disordered" evidence="1">
    <location>
        <begin position="42"/>
        <end position="114"/>
    </location>
</feature>
<dbReference type="AlphaFoldDB" id="A0A0L7LST4"/>
<gene>
    <name evidence="2" type="ORF">OBRU01_02397</name>
</gene>
<organism evidence="2 3">
    <name type="scientific">Operophtera brumata</name>
    <name type="common">Winter moth</name>
    <name type="synonym">Phalaena brumata</name>
    <dbReference type="NCBI Taxonomy" id="104452"/>
    <lineage>
        <taxon>Eukaryota</taxon>
        <taxon>Metazoa</taxon>
        <taxon>Ecdysozoa</taxon>
        <taxon>Arthropoda</taxon>
        <taxon>Hexapoda</taxon>
        <taxon>Insecta</taxon>
        <taxon>Pterygota</taxon>
        <taxon>Neoptera</taxon>
        <taxon>Endopterygota</taxon>
        <taxon>Lepidoptera</taxon>
        <taxon>Glossata</taxon>
        <taxon>Ditrysia</taxon>
        <taxon>Geometroidea</taxon>
        <taxon>Geometridae</taxon>
        <taxon>Larentiinae</taxon>
        <taxon>Operophtera</taxon>
    </lineage>
</organism>
<dbReference type="OrthoDB" id="7342114at2759"/>
<feature type="compositionally biased region" description="Basic and acidic residues" evidence="1">
    <location>
        <begin position="79"/>
        <end position="92"/>
    </location>
</feature>
<reference evidence="2 3" key="1">
    <citation type="journal article" date="2015" name="Genome Biol. Evol.">
        <title>The genome of winter moth (Operophtera brumata) provides a genomic perspective on sexual dimorphism and phenology.</title>
        <authorList>
            <person name="Derks M.F."/>
            <person name="Smit S."/>
            <person name="Salis L."/>
            <person name="Schijlen E."/>
            <person name="Bossers A."/>
            <person name="Mateman C."/>
            <person name="Pijl A.S."/>
            <person name="de Ridder D."/>
            <person name="Groenen M.A."/>
            <person name="Visser M.E."/>
            <person name="Megens H.J."/>
        </authorList>
    </citation>
    <scope>NUCLEOTIDE SEQUENCE [LARGE SCALE GENOMIC DNA]</scope>
    <source>
        <strain evidence="2">WM2013NL</strain>
        <tissue evidence="2">Head and thorax</tissue>
    </source>
</reference>
<feature type="compositionally biased region" description="Acidic residues" evidence="1">
    <location>
        <begin position="141"/>
        <end position="157"/>
    </location>
</feature>
<feature type="compositionally biased region" description="Basic and acidic residues" evidence="1">
    <location>
        <begin position="44"/>
        <end position="54"/>
    </location>
</feature>